<evidence type="ECO:0000313" key="2">
    <source>
        <dbReference type="EMBL" id="PGH18243.1"/>
    </source>
</evidence>
<dbReference type="STRING" id="1447875.A0A2B7YB32"/>
<gene>
    <name evidence="2" type="ORF">AJ79_00582</name>
</gene>
<dbReference type="AlphaFoldDB" id="A0A2B7YB32"/>
<accession>A0A2B7YB32</accession>
<keyword evidence="3" id="KW-1185">Reference proteome</keyword>
<dbReference type="OrthoDB" id="2141514at2759"/>
<dbReference type="Gene3D" id="3.40.50.1820">
    <property type="entry name" value="alpha/beta hydrolase"/>
    <property type="match status" value="1"/>
</dbReference>
<dbReference type="PANTHER" id="PTHR33428">
    <property type="entry name" value="CHLOROPHYLLASE-2, CHLOROPLASTIC"/>
    <property type="match status" value="1"/>
</dbReference>
<dbReference type="EMBL" id="PDNB01000005">
    <property type="protein sequence ID" value="PGH18243.1"/>
    <property type="molecule type" value="Genomic_DNA"/>
</dbReference>
<dbReference type="SUPFAM" id="SSF53474">
    <property type="entry name" value="alpha/beta-Hydrolases"/>
    <property type="match status" value="1"/>
</dbReference>
<keyword evidence="1" id="KW-0732">Signal</keyword>
<evidence type="ECO:0000313" key="3">
    <source>
        <dbReference type="Proteomes" id="UP000223968"/>
    </source>
</evidence>
<protein>
    <recommendedName>
        <fullName evidence="4">Chlorophyllase</fullName>
    </recommendedName>
</protein>
<dbReference type="InterPro" id="IPR029058">
    <property type="entry name" value="AB_hydrolase_fold"/>
</dbReference>
<feature type="chain" id="PRO_5013129469" description="Chlorophyllase" evidence="1">
    <location>
        <begin position="20"/>
        <end position="279"/>
    </location>
</feature>
<dbReference type="Proteomes" id="UP000223968">
    <property type="component" value="Unassembled WGS sequence"/>
</dbReference>
<evidence type="ECO:0008006" key="4">
    <source>
        <dbReference type="Google" id="ProtNLM"/>
    </source>
</evidence>
<reference evidence="2 3" key="1">
    <citation type="submission" date="2017-10" db="EMBL/GenBank/DDBJ databases">
        <title>Comparative genomics in systemic dimorphic fungi from Ajellomycetaceae.</title>
        <authorList>
            <person name="Munoz J.F."/>
            <person name="Mcewen J.G."/>
            <person name="Clay O.K."/>
            <person name="Cuomo C.A."/>
        </authorList>
    </citation>
    <scope>NUCLEOTIDE SEQUENCE [LARGE SCALE GENOMIC DNA]</scope>
    <source>
        <strain evidence="2 3">UAMH5409</strain>
    </source>
</reference>
<sequence length="279" mass="28845">MKFPVSIHSLLLAATTVVAIPKPQGGGGNEGGSGPYTAHYTTIPALPDHTVYLPIEVPADLTLPVLIWGNGACSADGTMFLNLLNQVASHGFFVLASGTPGGSGSTTSQLMADALDWVSQNAGSGDYAFIDASRVSVSGQSCGGLEAYDMVGDERVGTIGIFNSGFLDEGEAQSVVPGITKPTFYFLGGESDIAYPNGERDYTLLPEGTPTWKGNLPVGHGGTFSDPDAGKFGVAAVNYLLWTLKGDTTAAEFFTGQGAEGDGWSVESKNLEAIEVAPL</sequence>
<dbReference type="PANTHER" id="PTHR33428:SF14">
    <property type="entry name" value="CARBOXYLESTERASE TYPE B DOMAIN-CONTAINING PROTEIN"/>
    <property type="match status" value="1"/>
</dbReference>
<name>A0A2B7YB32_9EURO</name>
<feature type="signal peptide" evidence="1">
    <location>
        <begin position="1"/>
        <end position="19"/>
    </location>
</feature>
<comment type="caution">
    <text evidence="2">The sequence shown here is derived from an EMBL/GenBank/DDBJ whole genome shotgun (WGS) entry which is preliminary data.</text>
</comment>
<evidence type="ECO:0000256" key="1">
    <source>
        <dbReference type="SAM" id="SignalP"/>
    </source>
</evidence>
<organism evidence="2 3">
    <name type="scientific">Helicocarpus griseus UAMH5409</name>
    <dbReference type="NCBI Taxonomy" id="1447875"/>
    <lineage>
        <taxon>Eukaryota</taxon>
        <taxon>Fungi</taxon>
        <taxon>Dikarya</taxon>
        <taxon>Ascomycota</taxon>
        <taxon>Pezizomycotina</taxon>
        <taxon>Eurotiomycetes</taxon>
        <taxon>Eurotiomycetidae</taxon>
        <taxon>Onygenales</taxon>
        <taxon>Ajellomycetaceae</taxon>
        <taxon>Helicocarpus</taxon>
    </lineage>
</organism>
<proteinExistence type="predicted"/>